<proteinExistence type="predicted"/>
<dbReference type="Proteomes" id="UP000316196">
    <property type="component" value="Unassembled WGS sequence"/>
</dbReference>
<reference evidence="2 3" key="1">
    <citation type="submission" date="2019-06" db="EMBL/GenBank/DDBJ databases">
        <title>Sequencing the genomes of 1000 actinobacteria strains.</title>
        <authorList>
            <person name="Klenk H.-P."/>
        </authorList>
    </citation>
    <scope>NUCLEOTIDE SEQUENCE [LARGE SCALE GENOMIC DNA]</scope>
    <source>
        <strain evidence="2 3">DSM 8251</strain>
    </source>
</reference>
<feature type="chain" id="PRO_5021708605" description="Lipoprotein" evidence="1">
    <location>
        <begin position="27"/>
        <end position="154"/>
    </location>
</feature>
<evidence type="ECO:0000313" key="3">
    <source>
        <dbReference type="Proteomes" id="UP000316196"/>
    </source>
</evidence>
<keyword evidence="1" id="KW-0732">Signal</keyword>
<evidence type="ECO:0008006" key="4">
    <source>
        <dbReference type="Google" id="ProtNLM"/>
    </source>
</evidence>
<dbReference type="PROSITE" id="PS51257">
    <property type="entry name" value="PROKAR_LIPOPROTEIN"/>
    <property type="match status" value="1"/>
</dbReference>
<accession>A0A542ZC86</accession>
<dbReference type="AlphaFoldDB" id="A0A542ZC86"/>
<evidence type="ECO:0000256" key="1">
    <source>
        <dbReference type="SAM" id="SignalP"/>
    </source>
</evidence>
<organism evidence="2 3">
    <name type="scientific">Propioniferax innocua</name>
    <dbReference type="NCBI Taxonomy" id="1753"/>
    <lineage>
        <taxon>Bacteria</taxon>
        <taxon>Bacillati</taxon>
        <taxon>Actinomycetota</taxon>
        <taxon>Actinomycetes</taxon>
        <taxon>Propionibacteriales</taxon>
        <taxon>Propionibacteriaceae</taxon>
        <taxon>Propioniferax</taxon>
    </lineage>
</organism>
<name>A0A542ZC86_9ACTN</name>
<sequence length="154" mass="16966">MHHTRTSLLMFGVLALVVVTACTPSAQITTEPTDDPEARAAQTQAASLLEIAIEGGCDAAIDAYLPTYAEPKAQPVYRTAHEHHCEADAAQQALSHHAWHCIADLIEMERIRVQCHSVDPDDRSVRTGHVVPFAHRKPTHFRGGNTMIRWSGVR</sequence>
<keyword evidence="3" id="KW-1185">Reference proteome</keyword>
<feature type="signal peptide" evidence="1">
    <location>
        <begin position="1"/>
        <end position="26"/>
    </location>
</feature>
<comment type="caution">
    <text evidence="2">The sequence shown here is derived from an EMBL/GenBank/DDBJ whole genome shotgun (WGS) entry which is preliminary data.</text>
</comment>
<dbReference type="EMBL" id="VFOR01000002">
    <property type="protein sequence ID" value="TQL57965.1"/>
    <property type="molecule type" value="Genomic_DNA"/>
</dbReference>
<gene>
    <name evidence="2" type="ORF">FB460_1814</name>
</gene>
<evidence type="ECO:0000313" key="2">
    <source>
        <dbReference type="EMBL" id="TQL57965.1"/>
    </source>
</evidence>
<protein>
    <recommendedName>
        <fullName evidence="4">Lipoprotein</fullName>
    </recommendedName>
</protein>
<dbReference type="RefSeq" id="WP_142093777.1">
    <property type="nucleotide sequence ID" value="NZ_BAAAMD010000004.1"/>
</dbReference>